<dbReference type="InterPro" id="IPR052018">
    <property type="entry name" value="PHP_domain"/>
</dbReference>
<dbReference type="InterPro" id="IPR016195">
    <property type="entry name" value="Pol/histidinol_Pase-like"/>
</dbReference>
<gene>
    <name evidence="2" type="ORF">SDC9_74553</name>
</gene>
<proteinExistence type="predicted"/>
<dbReference type="InterPro" id="IPR003141">
    <property type="entry name" value="Pol/His_phosphatase_N"/>
</dbReference>
<evidence type="ECO:0000313" key="2">
    <source>
        <dbReference type="EMBL" id="MPM28036.1"/>
    </source>
</evidence>
<dbReference type="NCBIfam" id="NF038032">
    <property type="entry name" value="CehA_McbA_metalo"/>
    <property type="match status" value="1"/>
</dbReference>
<sequence>MKKSYFPADGVWLKGNLHSHTTVSDGAFAPEMLARLYASAGYSFLSMTDHNLLVPHEDLQEKRLLMLAGVEHDLEYSRDQCTHVVGIAPAGKSATDYPCKRYFPKDLTDQQLIDMMRGDGQFVTLAHPVWSRMEVKQILELKNFHAIEVFNNGTEHLCHGGNAEIYWELLLRHGRRVFATASDDVHVEGDLFGGWIWVKAAERTPQAIMDAVHSGAFYASSGPVIHDFGLDGGEVVLSCSECREIHFVTYPPRGESFFAKSGETLAEAAHTLAGRESFARAVCVDHEGRSAWTNPIFFDRRAPVE</sequence>
<dbReference type="AlphaFoldDB" id="A0A644YHR0"/>
<feature type="domain" description="Polymerase/histidinol phosphatase N-terminal" evidence="1">
    <location>
        <begin position="15"/>
        <end position="76"/>
    </location>
</feature>
<dbReference type="GO" id="GO:0004534">
    <property type="term" value="F:5'-3' RNA exonuclease activity"/>
    <property type="evidence" value="ECO:0007669"/>
    <property type="project" value="TreeGrafter"/>
</dbReference>
<dbReference type="SMART" id="SM00481">
    <property type="entry name" value="POLIIIAc"/>
    <property type="match status" value="1"/>
</dbReference>
<name>A0A644YHR0_9ZZZZ</name>
<dbReference type="GO" id="GO:0035312">
    <property type="term" value="F:5'-3' DNA exonuclease activity"/>
    <property type="evidence" value="ECO:0007669"/>
    <property type="project" value="TreeGrafter"/>
</dbReference>
<dbReference type="EMBL" id="VSSQ01005145">
    <property type="protein sequence ID" value="MPM28036.1"/>
    <property type="molecule type" value="Genomic_DNA"/>
</dbReference>
<dbReference type="Gene3D" id="3.20.20.140">
    <property type="entry name" value="Metal-dependent hydrolases"/>
    <property type="match status" value="1"/>
</dbReference>
<dbReference type="SUPFAM" id="SSF89550">
    <property type="entry name" value="PHP domain-like"/>
    <property type="match status" value="1"/>
</dbReference>
<evidence type="ECO:0000259" key="1">
    <source>
        <dbReference type="SMART" id="SM00481"/>
    </source>
</evidence>
<reference evidence="2" key="1">
    <citation type="submission" date="2019-08" db="EMBL/GenBank/DDBJ databases">
        <authorList>
            <person name="Kucharzyk K."/>
            <person name="Murdoch R.W."/>
            <person name="Higgins S."/>
            <person name="Loffler F."/>
        </authorList>
    </citation>
    <scope>NUCLEOTIDE SEQUENCE</scope>
</reference>
<accession>A0A644YHR0</accession>
<protein>
    <recommendedName>
        <fullName evidence="1">Polymerase/histidinol phosphatase N-terminal domain-containing protein</fullName>
    </recommendedName>
</protein>
<comment type="caution">
    <text evidence="2">The sequence shown here is derived from an EMBL/GenBank/DDBJ whole genome shotgun (WGS) entry which is preliminary data.</text>
</comment>
<dbReference type="PANTHER" id="PTHR42924:SF3">
    <property type="entry name" value="POLYMERASE_HISTIDINOL PHOSPHATASE N-TERMINAL DOMAIN-CONTAINING PROTEIN"/>
    <property type="match status" value="1"/>
</dbReference>
<dbReference type="PANTHER" id="PTHR42924">
    <property type="entry name" value="EXONUCLEASE"/>
    <property type="match status" value="1"/>
</dbReference>
<organism evidence="2">
    <name type="scientific">bioreactor metagenome</name>
    <dbReference type="NCBI Taxonomy" id="1076179"/>
    <lineage>
        <taxon>unclassified sequences</taxon>
        <taxon>metagenomes</taxon>
        <taxon>ecological metagenomes</taxon>
    </lineage>
</organism>